<comment type="caution">
    <text evidence="2">The sequence shown here is derived from an EMBL/GenBank/DDBJ whole genome shotgun (WGS) entry which is preliminary data.</text>
</comment>
<proteinExistence type="predicted"/>
<dbReference type="EMBL" id="ARXU01000007">
    <property type="protein sequence ID" value="KGD60936.1"/>
    <property type="molecule type" value="Genomic_DNA"/>
</dbReference>
<reference evidence="2 3" key="1">
    <citation type="submission" date="2012-09" db="EMBL/GenBank/DDBJ databases">
        <title>Genome Sequence of alkane-degrading Bacterium Alcanivorax jadensis T9.</title>
        <authorList>
            <person name="Lai Q."/>
            <person name="Shao Z."/>
        </authorList>
    </citation>
    <scope>NUCLEOTIDE SEQUENCE [LARGE SCALE GENOMIC DNA]</scope>
    <source>
        <strain evidence="2 3">T9</strain>
    </source>
</reference>
<protein>
    <recommendedName>
        <fullName evidence="1">ABC-three component systems C-terminal domain-containing protein</fullName>
    </recommendedName>
</protein>
<gene>
    <name evidence="2" type="ORF">T9A_02134</name>
</gene>
<organism evidence="2 3">
    <name type="scientific">Alcanivorax jadensis T9</name>
    <dbReference type="NCBI Taxonomy" id="1177181"/>
    <lineage>
        <taxon>Bacteria</taxon>
        <taxon>Pseudomonadati</taxon>
        <taxon>Pseudomonadota</taxon>
        <taxon>Gammaproteobacteria</taxon>
        <taxon>Oceanospirillales</taxon>
        <taxon>Alcanivoracaceae</taxon>
        <taxon>Alcanivorax</taxon>
    </lineage>
</organism>
<evidence type="ECO:0000259" key="1">
    <source>
        <dbReference type="Pfam" id="PF20283"/>
    </source>
</evidence>
<dbReference type="Proteomes" id="UP000029443">
    <property type="component" value="Unassembled WGS sequence"/>
</dbReference>
<keyword evidence="3" id="KW-1185">Reference proteome</keyword>
<evidence type="ECO:0000313" key="3">
    <source>
        <dbReference type="Proteomes" id="UP000029443"/>
    </source>
</evidence>
<name>A0ABR4WDB8_9GAMM</name>
<evidence type="ECO:0000313" key="2">
    <source>
        <dbReference type="EMBL" id="KGD60936.1"/>
    </source>
</evidence>
<feature type="domain" description="ABC-three component systems C-terminal" evidence="1">
    <location>
        <begin position="266"/>
        <end position="388"/>
    </location>
</feature>
<dbReference type="InterPro" id="IPR046913">
    <property type="entry name" value="ABC-3C_CTD7"/>
</dbReference>
<accession>A0ABR4WDB8</accession>
<dbReference type="Pfam" id="PF20283">
    <property type="entry name" value="CTD7"/>
    <property type="match status" value="1"/>
</dbReference>
<dbReference type="RefSeq" id="WP_035248191.1">
    <property type="nucleotide sequence ID" value="NZ_ARXU01000007.1"/>
</dbReference>
<sequence>MSNTSQFDASASMLGYIYQIRYALYLSLRKLPEIADPERFNVSIEKLDDIAFDDDGSPEELLQTKFHGSQGNITDRSSDIWKTVRVWVESIQSGDISLGDMVLSLVTTQAVVDGSLASLLGVGQERDIDKALLIMSKICEESNQTNSMGYKAFKGLSDAEKRSFLGSVYIVGKSDDLLRIREKLKPIARQYVPVQAVDAFINRLEGIWFKWIVEALSQSPSGAINLGFLQDFVEKIRPEYSHANLPDEYAEALPDAIDVEGDMRVFIKQMRLFDAPKKLIEIAIVNYYRAFEQRNKWAGDGLLNPGELNGFDRRLIEKWDEEQAFLEMQEEFDTADAKRKFAARLYQYCQQRGVVPIRSDFMGDYLSKGSYHLLSDALKIGWHPDYGELGDASNEDVA</sequence>